<name>A0A7M5VF48_9CNID</name>
<keyword evidence="3" id="KW-1185">Reference proteome</keyword>
<dbReference type="AlphaFoldDB" id="A0A7M5VF48"/>
<evidence type="ECO:0000313" key="2">
    <source>
        <dbReference type="EnsemblMetazoa" id="CLYHEMP009417.1"/>
    </source>
</evidence>
<reference evidence="2" key="1">
    <citation type="submission" date="2021-01" db="UniProtKB">
        <authorList>
            <consortium name="EnsemblMetazoa"/>
        </authorList>
    </citation>
    <scope>IDENTIFICATION</scope>
</reference>
<sequence length="275" mass="30354">MSQEHVFEIVTLIDQSPLTLHVTTTQSTSTQPLQGLTVTQSLQESTSTQLLHVSTPTQSTHVSTPTQSTHVSTPTQSTHVSISTQSTHVSTPTQSTHVSTPTQSTHVSISTHQSPHISTSTQLPHISTSTQLPHISTSQIFTSPLNTTSTASTSIPTRILCNAIPVKPRRSRLNPAIQNAKIKAPESVVVYNKDGEEVSIVARKKEGAVHRGEKFADVLKDRTDARRTYTNSFISKLIQYKKRTSDDGLVVLHDKDREEKYFYTTDKDNLTYDLN</sequence>
<organism evidence="2 3">
    <name type="scientific">Clytia hemisphaerica</name>
    <dbReference type="NCBI Taxonomy" id="252671"/>
    <lineage>
        <taxon>Eukaryota</taxon>
        <taxon>Metazoa</taxon>
        <taxon>Cnidaria</taxon>
        <taxon>Hydrozoa</taxon>
        <taxon>Hydroidolina</taxon>
        <taxon>Leptothecata</taxon>
        <taxon>Obeliida</taxon>
        <taxon>Clytiidae</taxon>
        <taxon>Clytia</taxon>
    </lineage>
</organism>
<dbReference type="Proteomes" id="UP000594262">
    <property type="component" value="Unplaced"/>
</dbReference>
<evidence type="ECO:0000256" key="1">
    <source>
        <dbReference type="SAM" id="MobiDB-lite"/>
    </source>
</evidence>
<dbReference type="EnsemblMetazoa" id="CLYHEMT009417.1">
    <property type="protein sequence ID" value="CLYHEMP009417.1"/>
    <property type="gene ID" value="CLYHEMG009417"/>
</dbReference>
<accession>A0A7M5VF48</accession>
<protein>
    <submittedName>
        <fullName evidence="2">Uncharacterized protein</fullName>
    </submittedName>
</protein>
<proteinExistence type="predicted"/>
<feature type="region of interest" description="Disordered" evidence="1">
    <location>
        <begin position="56"/>
        <end position="76"/>
    </location>
</feature>
<evidence type="ECO:0000313" key="3">
    <source>
        <dbReference type="Proteomes" id="UP000594262"/>
    </source>
</evidence>